<evidence type="ECO:0000313" key="3">
    <source>
        <dbReference type="EMBL" id="TVV77569.1"/>
    </source>
</evidence>
<proteinExistence type="predicted"/>
<dbReference type="Pfam" id="PF23536">
    <property type="entry name" value="TraK_C"/>
    <property type="match status" value="1"/>
</dbReference>
<comment type="caution">
    <text evidence="3">The sequence shown here is derived from an EMBL/GenBank/DDBJ whole genome shotgun (WGS) entry which is preliminary data.</text>
</comment>
<dbReference type="InterPro" id="IPR010563">
    <property type="entry name" value="TraK_N"/>
</dbReference>
<evidence type="ECO:0000259" key="1">
    <source>
        <dbReference type="Pfam" id="PF06586"/>
    </source>
</evidence>
<gene>
    <name evidence="3" type="ORF">FOY91_00125</name>
</gene>
<dbReference type="InterPro" id="IPR055397">
    <property type="entry name" value="TraK_C"/>
</dbReference>
<dbReference type="OrthoDB" id="7497953at2"/>
<dbReference type="EMBL" id="VNIM01000001">
    <property type="protein sequence ID" value="TVV77569.1"/>
    <property type="molecule type" value="Genomic_DNA"/>
</dbReference>
<keyword evidence="4" id="KW-1185">Reference proteome</keyword>
<protein>
    <submittedName>
        <fullName evidence="3">Conjugal transfer protein TraK</fullName>
    </submittedName>
</protein>
<sequence>MPPTWLLAAGATSVVAGASRPIDLGLKPLGFALIGAALVLGATPAWADQYRHAADNARVDCVVSSRDLTRIALVGDGFASVSKVSTGYPYNDFTVTNEPIRGDIYLSVPDGFAAQRLSFFATSKKGYVYKFACTIGGDEAEQIFVTNPALGLEKAGEWEARSGPRETAVRLIQAMATSATVDGYQLRQVAAAPTRIGDLSVRLIAEYRGAALVGKVLRIDNRGTKPASVRARDIAPSGTLALSVATPELAPGAATSVWLVGVAGEGAW</sequence>
<name>A0A558RDM8_9SPHN</name>
<feature type="domain" description="TraK N-terminal" evidence="1">
    <location>
        <begin position="53"/>
        <end position="150"/>
    </location>
</feature>
<evidence type="ECO:0000259" key="2">
    <source>
        <dbReference type="Pfam" id="PF23536"/>
    </source>
</evidence>
<accession>A0A558RDM8</accession>
<dbReference type="Proteomes" id="UP000318681">
    <property type="component" value="Unassembled WGS sequence"/>
</dbReference>
<organism evidence="3 4">
    <name type="scientific">Alterirhizorhabdus solaris</name>
    <dbReference type="NCBI Taxonomy" id="2529389"/>
    <lineage>
        <taxon>Bacteria</taxon>
        <taxon>Pseudomonadati</taxon>
        <taxon>Pseudomonadota</taxon>
        <taxon>Alphaproteobacteria</taxon>
        <taxon>Sphingomonadales</taxon>
        <taxon>Rhizorhabdaceae</taxon>
        <taxon>Alterirhizorhabdus</taxon>
    </lineage>
</organism>
<dbReference type="AlphaFoldDB" id="A0A558RDM8"/>
<dbReference type="Pfam" id="PF06586">
    <property type="entry name" value="TraK_N"/>
    <property type="match status" value="1"/>
</dbReference>
<reference evidence="3 4" key="1">
    <citation type="submission" date="2019-07" db="EMBL/GenBank/DDBJ databases">
        <title>Sphingomonas solaris sp. nov., isolated from a solar panel from Boston, Massachusetts.</title>
        <authorList>
            <person name="Tanner K."/>
            <person name="Pascual J."/>
            <person name="Mancuso C."/>
            <person name="Pereto J."/>
            <person name="Khalil A."/>
            <person name="Vilanova C."/>
        </authorList>
    </citation>
    <scope>NUCLEOTIDE SEQUENCE [LARGE SCALE GENOMIC DNA]</scope>
    <source>
        <strain evidence="3 4">R4DWN</strain>
    </source>
</reference>
<evidence type="ECO:0000313" key="4">
    <source>
        <dbReference type="Proteomes" id="UP000318681"/>
    </source>
</evidence>
<feature type="domain" description="TraK C-terminal" evidence="2">
    <location>
        <begin position="156"/>
        <end position="260"/>
    </location>
</feature>